<evidence type="ECO:0000256" key="8">
    <source>
        <dbReference type="PROSITE-ProRule" id="PRU10055"/>
    </source>
</evidence>
<dbReference type="EMBL" id="WJQU01000001">
    <property type="protein sequence ID" value="KAJ6645699.1"/>
    <property type="molecule type" value="Genomic_DNA"/>
</dbReference>
<dbReference type="EC" id="3.2.1.21" evidence="3"/>
<dbReference type="InterPro" id="IPR033132">
    <property type="entry name" value="GH_1_N_CS"/>
</dbReference>
<feature type="non-terminal residue" evidence="11">
    <location>
        <position position="1"/>
    </location>
</feature>
<comment type="caution">
    <text evidence="11">The sequence shown here is derived from an EMBL/GenBank/DDBJ whole genome shotgun (WGS) entry which is preliminary data.</text>
</comment>
<keyword evidence="6" id="KW-0325">Glycoprotein</keyword>
<sequence length="487" mass="56121">CISVPVISGDDDEFLYDVFPSNFKWGFATASYQIEGAWNEDGKGENIWDEYTHRRPSIIDDGSDGDIACDSYHKVDEDVAMLKNMGADVYRFSLSWARIFPTGSGTANSKGVEYYNKLIDRLLENGIEPMITLYHWDLPSELHYGSLQGWPDSRIIPLFVDFAEFCFQQFGDRVKKWITFNEPWVVCYQGYDIGSKAPGIKNTTQNYLCAHNIIRAHAKTYRVYESKYKKEQNGLVGITLDCSWQEPKDSNNPADVAAAERALQFKHGWWAGPLTWGKYPDVMRQYIDAASAEEGLPTSRLPHFTAEESAEITNTMDFIGLNHYTTELIEHKEINEYTYDGDQDVGRSFAEDWPKSSAIWLRVVPWGFRKLLHWISQTYGNPEIYVTENGFADYNNSTVNDPERADYYRNYINEMLKAIHIDGARVTVYTAWSLMDNFEWVRGYSQRFGTHYVDFEDPERPRTPKQSAILLKQIFKDNGFPSSGHRT</sequence>
<evidence type="ECO:0000256" key="2">
    <source>
        <dbReference type="ARBA" id="ARBA00011738"/>
    </source>
</evidence>
<dbReference type="InterPro" id="IPR018120">
    <property type="entry name" value="Glyco_hydro_1_AS"/>
</dbReference>
<evidence type="ECO:0000256" key="9">
    <source>
        <dbReference type="RuleBase" id="RU003690"/>
    </source>
</evidence>
<reference evidence="11" key="1">
    <citation type="submission" date="2022-07" db="EMBL/GenBank/DDBJ databases">
        <authorList>
            <person name="Trinca V."/>
            <person name="Uliana J.V.C."/>
            <person name="Torres T.T."/>
            <person name="Ward R.J."/>
            <person name="Monesi N."/>
        </authorList>
    </citation>
    <scope>NUCLEOTIDE SEQUENCE</scope>
    <source>
        <strain evidence="11">HSMRA1968</strain>
        <tissue evidence="11">Whole embryos</tissue>
    </source>
</reference>
<feature type="non-terminal residue" evidence="11">
    <location>
        <position position="487"/>
    </location>
</feature>
<dbReference type="PANTHER" id="PTHR10353:SF36">
    <property type="entry name" value="LP05116P"/>
    <property type="match status" value="1"/>
</dbReference>
<evidence type="ECO:0000256" key="7">
    <source>
        <dbReference type="ARBA" id="ARBA00023295"/>
    </source>
</evidence>
<dbReference type="GO" id="GO:0005975">
    <property type="term" value="P:carbohydrate metabolic process"/>
    <property type="evidence" value="ECO:0007669"/>
    <property type="project" value="InterPro"/>
</dbReference>
<dbReference type="InterPro" id="IPR001360">
    <property type="entry name" value="Glyco_hydro_1"/>
</dbReference>
<proteinExistence type="inferred from homology"/>
<dbReference type="Gene3D" id="3.20.20.80">
    <property type="entry name" value="Glycosidases"/>
    <property type="match status" value="1"/>
</dbReference>
<dbReference type="GO" id="GO:0008422">
    <property type="term" value="F:beta-glucosidase activity"/>
    <property type="evidence" value="ECO:0007669"/>
    <property type="project" value="TreeGrafter"/>
</dbReference>
<protein>
    <recommendedName>
        <fullName evidence="3">beta-glucosidase</fullName>
        <ecNumber evidence="3">3.2.1.21</ecNumber>
    </recommendedName>
</protein>
<keyword evidence="5 10" id="KW-0378">Hydrolase</keyword>
<dbReference type="InterPro" id="IPR017853">
    <property type="entry name" value="GH"/>
</dbReference>
<evidence type="ECO:0000256" key="1">
    <source>
        <dbReference type="ARBA" id="ARBA00010838"/>
    </source>
</evidence>
<organism evidence="11 12">
    <name type="scientific">Pseudolycoriella hygida</name>
    <dbReference type="NCBI Taxonomy" id="35572"/>
    <lineage>
        <taxon>Eukaryota</taxon>
        <taxon>Metazoa</taxon>
        <taxon>Ecdysozoa</taxon>
        <taxon>Arthropoda</taxon>
        <taxon>Hexapoda</taxon>
        <taxon>Insecta</taxon>
        <taxon>Pterygota</taxon>
        <taxon>Neoptera</taxon>
        <taxon>Endopterygota</taxon>
        <taxon>Diptera</taxon>
        <taxon>Nematocera</taxon>
        <taxon>Sciaroidea</taxon>
        <taxon>Sciaridae</taxon>
        <taxon>Pseudolycoriella</taxon>
    </lineage>
</organism>
<evidence type="ECO:0000313" key="11">
    <source>
        <dbReference type="EMBL" id="KAJ6645699.1"/>
    </source>
</evidence>
<dbReference type="SUPFAM" id="SSF51445">
    <property type="entry name" value="(Trans)glycosidases"/>
    <property type="match status" value="1"/>
</dbReference>
<dbReference type="OrthoDB" id="65569at2759"/>
<dbReference type="PROSITE" id="PS00572">
    <property type="entry name" value="GLYCOSYL_HYDROL_F1_1"/>
    <property type="match status" value="1"/>
</dbReference>
<evidence type="ECO:0000256" key="3">
    <source>
        <dbReference type="ARBA" id="ARBA00012744"/>
    </source>
</evidence>
<dbReference type="AlphaFoldDB" id="A0A9Q0S5D2"/>
<keyword evidence="7 10" id="KW-0326">Glycosidase</keyword>
<dbReference type="PROSITE" id="PS00653">
    <property type="entry name" value="GLYCOSYL_HYDROL_F1_2"/>
    <property type="match status" value="1"/>
</dbReference>
<evidence type="ECO:0000313" key="12">
    <source>
        <dbReference type="Proteomes" id="UP001151699"/>
    </source>
</evidence>
<keyword evidence="4" id="KW-0732">Signal</keyword>
<accession>A0A9Q0S5D2</accession>
<evidence type="ECO:0000256" key="5">
    <source>
        <dbReference type="ARBA" id="ARBA00022801"/>
    </source>
</evidence>
<keyword evidence="12" id="KW-1185">Reference proteome</keyword>
<evidence type="ECO:0000256" key="6">
    <source>
        <dbReference type="ARBA" id="ARBA00023180"/>
    </source>
</evidence>
<comment type="subunit">
    <text evidence="2">Homodimer.</text>
</comment>
<evidence type="ECO:0000256" key="10">
    <source>
        <dbReference type="RuleBase" id="RU004468"/>
    </source>
</evidence>
<dbReference type="Proteomes" id="UP001151699">
    <property type="component" value="Chromosome A"/>
</dbReference>
<evidence type="ECO:0000256" key="4">
    <source>
        <dbReference type="ARBA" id="ARBA00022729"/>
    </source>
</evidence>
<dbReference type="FunFam" id="3.20.20.80:FF:000013">
    <property type="entry name" value="lactase-phlorizin hydrolase"/>
    <property type="match status" value="1"/>
</dbReference>
<dbReference type="PRINTS" id="PR00131">
    <property type="entry name" value="GLHYDRLASE1"/>
</dbReference>
<dbReference type="PANTHER" id="PTHR10353">
    <property type="entry name" value="GLYCOSYL HYDROLASE"/>
    <property type="match status" value="1"/>
</dbReference>
<feature type="active site" description="Nucleophile" evidence="8">
    <location>
        <position position="388"/>
    </location>
</feature>
<gene>
    <name evidence="11" type="primary">LCTL_0</name>
    <name evidence="11" type="ORF">Bhyg_00907</name>
</gene>
<comment type="similarity">
    <text evidence="1 9">Belongs to the glycosyl hydrolase 1 family.</text>
</comment>
<dbReference type="Pfam" id="PF00232">
    <property type="entry name" value="Glyco_hydro_1"/>
    <property type="match status" value="1"/>
</dbReference>
<name>A0A9Q0S5D2_9DIPT</name>